<feature type="domain" description="TonB-dependent receptor plug" evidence="7">
    <location>
        <begin position="176"/>
        <end position="276"/>
    </location>
</feature>
<evidence type="ECO:0000313" key="9">
    <source>
        <dbReference type="EMBL" id="AAW76574.1"/>
    </source>
</evidence>
<keyword evidence="3" id="KW-1134">Transmembrane beta strand</keyword>
<dbReference type="AlphaFoldDB" id="Q5GXJ7"/>
<dbReference type="Gene3D" id="2.60.40.1120">
    <property type="entry name" value="Carboxypeptidase-like, regulatory domain"/>
    <property type="match status" value="1"/>
</dbReference>
<dbReference type="GO" id="GO:0044718">
    <property type="term" value="P:siderophore transmembrane transport"/>
    <property type="evidence" value="ECO:0007669"/>
    <property type="project" value="TreeGrafter"/>
</dbReference>
<dbReference type="PANTHER" id="PTHR30069:SF46">
    <property type="entry name" value="OAR PROTEIN"/>
    <property type="match status" value="1"/>
</dbReference>
<dbReference type="Pfam" id="PF07715">
    <property type="entry name" value="Plug"/>
    <property type="match status" value="1"/>
</dbReference>
<evidence type="ECO:0000259" key="7">
    <source>
        <dbReference type="Pfam" id="PF07715"/>
    </source>
</evidence>
<keyword evidence="4" id="KW-0812">Transmembrane</keyword>
<protein>
    <submittedName>
        <fullName evidence="9">Oar protein</fullName>
    </submittedName>
</protein>
<dbReference type="InterPro" id="IPR037066">
    <property type="entry name" value="Plug_dom_sf"/>
</dbReference>
<dbReference type="SUPFAM" id="SSF49452">
    <property type="entry name" value="Starch-binding domain-like"/>
    <property type="match status" value="1"/>
</dbReference>
<dbReference type="InterPro" id="IPR036942">
    <property type="entry name" value="Beta-barrel_TonB_sf"/>
</dbReference>
<feature type="domain" description="TonB-dependent transporter Oar-like beta-barrel" evidence="8">
    <location>
        <begin position="389"/>
        <end position="927"/>
    </location>
</feature>
<reference evidence="9 10" key="1">
    <citation type="journal article" date="2005" name="Nucleic Acids Res.">
        <title>The genome sequence of Xanthomonas oryzae pathovar oryzae KACC10331, the bacterial blight pathogen of rice.</title>
        <authorList>
            <person name="Lee B.M."/>
            <person name="Park Y.J."/>
            <person name="Park D.S."/>
            <person name="Kang H.W."/>
            <person name="Kim J.G."/>
            <person name="Song E.S."/>
            <person name="Park I.C."/>
            <person name="Yoon U.H."/>
            <person name="Hahn J.H."/>
            <person name="Koo B.S."/>
            <person name="Lee G.B."/>
            <person name="Kim H."/>
            <person name="Park H.S."/>
            <person name="Yoon K.O."/>
            <person name="Kim J.H."/>
            <person name="Jung C.H."/>
            <person name="Koh N.H."/>
            <person name="Seo J.S."/>
            <person name="Go S.J."/>
        </authorList>
    </citation>
    <scope>NUCLEOTIDE SEQUENCE [LARGE SCALE GENOMIC DNA]</scope>
    <source>
        <strain evidence="10">KACC10331 / KXO85</strain>
    </source>
</reference>
<dbReference type="GO" id="GO:0030246">
    <property type="term" value="F:carbohydrate binding"/>
    <property type="evidence" value="ECO:0007669"/>
    <property type="project" value="InterPro"/>
</dbReference>
<evidence type="ECO:0000256" key="4">
    <source>
        <dbReference type="ARBA" id="ARBA00022692"/>
    </source>
</evidence>
<comment type="subcellular location">
    <subcellularLocation>
        <location evidence="1">Cell outer membrane</location>
        <topology evidence="1">Multi-pass membrane protein</topology>
    </subcellularLocation>
</comment>
<evidence type="ECO:0000256" key="3">
    <source>
        <dbReference type="ARBA" id="ARBA00022452"/>
    </source>
</evidence>
<dbReference type="GO" id="GO:0009279">
    <property type="term" value="C:cell outer membrane"/>
    <property type="evidence" value="ECO:0007669"/>
    <property type="project" value="UniProtKB-SubCell"/>
</dbReference>
<evidence type="ECO:0000256" key="5">
    <source>
        <dbReference type="ARBA" id="ARBA00023136"/>
    </source>
</evidence>
<evidence type="ECO:0000256" key="6">
    <source>
        <dbReference type="ARBA" id="ARBA00023237"/>
    </source>
</evidence>
<dbReference type="Gene3D" id="2.170.130.10">
    <property type="entry name" value="TonB-dependent receptor, plug domain"/>
    <property type="match status" value="1"/>
</dbReference>
<dbReference type="InterPro" id="IPR057601">
    <property type="entry name" value="Oar-like_b-barrel"/>
</dbReference>
<keyword evidence="10" id="KW-1185">Reference proteome</keyword>
<dbReference type="InterPro" id="IPR012910">
    <property type="entry name" value="Plug_dom"/>
</dbReference>
<keyword evidence="2" id="KW-0813">Transport</keyword>
<dbReference type="KEGG" id="xoo:XOO3320"/>
<dbReference type="InterPro" id="IPR013784">
    <property type="entry name" value="Carb-bd-like_fold"/>
</dbReference>
<name>Q5GXJ7_XANOR</name>
<evidence type="ECO:0000259" key="8">
    <source>
        <dbReference type="Pfam" id="PF25183"/>
    </source>
</evidence>
<dbReference type="Gene3D" id="2.40.170.20">
    <property type="entry name" value="TonB-dependent receptor, beta-barrel domain"/>
    <property type="match status" value="1"/>
</dbReference>
<dbReference type="STRING" id="291331.XOO3320"/>
<proteinExistence type="predicted"/>
<dbReference type="EMBL" id="AE013598">
    <property type="protein sequence ID" value="AAW76574.1"/>
    <property type="molecule type" value="Genomic_DNA"/>
</dbReference>
<dbReference type="Pfam" id="PF25183">
    <property type="entry name" value="OMP_b-brl_4"/>
    <property type="match status" value="1"/>
</dbReference>
<dbReference type="Pfam" id="PF13620">
    <property type="entry name" value="CarboxypepD_reg"/>
    <property type="match status" value="1"/>
</dbReference>
<dbReference type="PANTHER" id="PTHR30069">
    <property type="entry name" value="TONB-DEPENDENT OUTER MEMBRANE RECEPTOR"/>
    <property type="match status" value="1"/>
</dbReference>
<accession>Q5GXJ7</accession>
<dbReference type="HOGENOM" id="CLU_006298_3_0_6"/>
<dbReference type="SUPFAM" id="SSF56935">
    <property type="entry name" value="Porins"/>
    <property type="match status" value="1"/>
</dbReference>
<evidence type="ECO:0000313" key="10">
    <source>
        <dbReference type="Proteomes" id="UP000006735"/>
    </source>
</evidence>
<dbReference type="InterPro" id="IPR039426">
    <property type="entry name" value="TonB-dep_rcpt-like"/>
</dbReference>
<keyword evidence="5" id="KW-0472">Membrane</keyword>
<dbReference type="Proteomes" id="UP000006735">
    <property type="component" value="Chromosome"/>
</dbReference>
<dbReference type="GO" id="GO:0015344">
    <property type="term" value="F:siderophore uptake transmembrane transporter activity"/>
    <property type="evidence" value="ECO:0007669"/>
    <property type="project" value="TreeGrafter"/>
</dbReference>
<evidence type="ECO:0000256" key="1">
    <source>
        <dbReference type="ARBA" id="ARBA00004571"/>
    </source>
</evidence>
<evidence type="ECO:0000256" key="2">
    <source>
        <dbReference type="ARBA" id="ARBA00022448"/>
    </source>
</evidence>
<sequence length="1062" mass="114856">MQPLSSIRCQRTVIFVTAPIWRAIEMTIHSARHRRPFFCSTSPVRYGRISMLALALSGAVGMLATGTAAAQSTTAGIYGSAPASAGATVTAQSDNGFTRTAPVDASGRYAIGNLPVGTYTVTLQREGQAAETRKNIALRVGAGTDVSFGSSHASSGTATLGTITVTGNNISPVDVSATASRTVITAEQLQRLPLARSGEAIALLSPGAVQGSGYFGNAISFGGAGVTENAYYLNGYLSSNPLTNIGGVTLPYGAIDQQETYTGGYSARYGRSAGGVLSQVGKRGTNEWHFGGQMLWRPKSLSSDYKDVFYPDTPLPSSDYSYSKPKLPGTLYRSRKGDKAWNTVFSAYVGGPLIEDKLFVFLAAEQERKDGVSTASRGASVIGRDTYRVDKPKVYAKVDWNINDSNILEFTGVKNNDRESGAYSDFSYPGVIARSASGAFADTVKVDDRYYIGKYTSYITDALTFSATYGKSQQSDYRNNPSLAPYLYNANREDPAITGGGEIHNNQTSTQSRDGENRTHGLRLDLEYVLGSHTLASGVDNMYFNANNEGALTTGPGYTWSYDNLDPNVPISDTLGVGPAGGNGYYVYRGVFKTATSMSVRQKAYFLEDKWQINDRLLLILGVRNDKFTNFNDAGKVYVESGDQWAPRLGISWDAFGDSSLKVYGNVGRYYLALPNSVAIRGASPSTKTSEYFTYTGIDAQGNPTGLTPIPVDPSVGVSCSGNVVSSDRECGQQPDVASVAAHNLKSMYQDEFMVGFDKTLGSDWVTGAKFTYRNLGTTIDDVCDSDKMRTKLTAIGVDPSTVDVPGCVIFNPGETNSFSLANLDGSGRTALSMSSADWGFDKKAKRKYLALDLFLQHPFDGTWEGRIDYTVSRNFGNTEGQVKSDIGQADVSKTQDWDAAALMWYSGGYLANDRRHQIKLYGSYQIAPEWLIAGNIRVLSGTPKSCLGYVSINGISENSAAGDPVGYGSSYHTCNGQPSRPGDAGRLPWTKIVDLGLTYRPEFADKKLAFTLQGFNIFNERKPLQVDSIWEDNHYKLSNTYGMGVNFTQPRYTVLSVSYDY</sequence>
<keyword evidence="6" id="KW-0998">Cell outer membrane</keyword>
<organism evidence="9 10">
    <name type="scientific">Xanthomonas oryzae pv. oryzae (strain KACC10331 / KXO85)</name>
    <dbReference type="NCBI Taxonomy" id="291331"/>
    <lineage>
        <taxon>Bacteria</taxon>
        <taxon>Pseudomonadati</taxon>
        <taxon>Pseudomonadota</taxon>
        <taxon>Gammaproteobacteria</taxon>
        <taxon>Lysobacterales</taxon>
        <taxon>Lysobacteraceae</taxon>
        <taxon>Xanthomonas</taxon>
    </lineage>
</organism>
<gene>
    <name evidence="9" type="primary">oar</name>
    <name evidence="9" type="ordered locus">XOO3320</name>
</gene>